<keyword evidence="1" id="KW-0489">Methyltransferase</keyword>
<keyword evidence="3" id="KW-0949">S-adenosyl-L-methionine</keyword>
<accession>A0ABU6YAN4</accession>
<keyword evidence="6" id="KW-1185">Reference proteome</keyword>
<dbReference type="Proteomes" id="UP001341840">
    <property type="component" value="Unassembled WGS sequence"/>
</dbReference>
<sequence>MESDSNVVRFALRDCKSVFEGLDSLVDVGGATGNTAKIICEAFPKLKCVVLDLPHVVAGLAETENLKFLGGNMFDFIPQADAILFKWVLGNWSDDHCIQVLKKCKEAISGKERDWKRLFLKAGFENYKVSPIFGFRSLIEVYP</sequence>
<protein>
    <recommendedName>
        <fullName evidence="4">O-methyltransferase C-terminal domain-containing protein</fullName>
    </recommendedName>
</protein>
<evidence type="ECO:0000256" key="3">
    <source>
        <dbReference type="ARBA" id="ARBA00022691"/>
    </source>
</evidence>
<name>A0ABU6YAN4_9FABA</name>
<proteinExistence type="predicted"/>
<feature type="domain" description="O-methyltransferase C-terminal" evidence="4">
    <location>
        <begin position="7"/>
        <end position="109"/>
    </location>
</feature>
<keyword evidence="2" id="KW-0808">Transferase</keyword>
<evidence type="ECO:0000256" key="1">
    <source>
        <dbReference type="ARBA" id="ARBA00022603"/>
    </source>
</evidence>
<dbReference type="SUPFAM" id="SSF53335">
    <property type="entry name" value="S-adenosyl-L-methionine-dependent methyltransferases"/>
    <property type="match status" value="1"/>
</dbReference>
<dbReference type="Gene3D" id="3.40.50.150">
    <property type="entry name" value="Vaccinia Virus protein VP39"/>
    <property type="match status" value="1"/>
</dbReference>
<organism evidence="5 6">
    <name type="scientific">Stylosanthes scabra</name>
    <dbReference type="NCBI Taxonomy" id="79078"/>
    <lineage>
        <taxon>Eukaryota</taxon>
        <taxon>Viridiplantae</taxon>
        <taxon>Streptophyta</taxon>
        <taxon>Embryophyta</taxon>
        <taxon>Tracheophyta</taxon>
        <taxon>Spermatophyta</taxon>
        <taxon>Magnoliopsida</taxon>
        <taxon>eudicotyledons</taxon>
        <taxon>Gunneridae</taxon>
        <taxon>Pentapetalae</taxon>
        <taxon>rosids</taxon>
        <taxon>fabids</taxon>
        <taxon>Fabales</taxon>
        <taxon>Fabaceae</taxon>
        <taxon>Papilionoideae</taxon>
        <taxon>50 kb inversion clade</taxon>
        <taxon>dalbergioids sensu lato</taxon>
        <taxon>Dalbergieae</taxon>
        <taxon>Pterocarpus clade</taxon>
        <taxon>Stylosanthes</taxon>
    </lineage>
</organism>
<dbReference type="EMBL" id="JASCZI010241749">
    <property type="protein sequence ID" value="MED6206308.1"/>
    <property type="molecule type" value="Genomic_DNA"/>
</dbReference>
<dbReference type="InterPro" id="IPR029063">
    <property type="entry name" value="SAM-dependent_MTases_sf"/>
</dbReference>
<dbReference type="InterPro" id="IPR001077">
    <property type="entry name" value="COMT_C"/>
</dbReference>
<reference evidence="5 6" key="1">
    <citation type="journal article" date="2023" name="Plants (Basel)">
        <title>Bridging the Gap: Combining Genomics and Transcriptomics Approaches to Understand Stylosanthes scabra, an Orphan Legume from the Brazilian Caatinga.</title>
        <authorList>
            <person name="Ferreira-Neto J.R.C."/>
            <person name="da Silva M.D."/>
            <person name="Binneck E."/>
            <person name="de Melo N.F."/>
            <person name="da Silva R.H."/>
            <person name="de Melo A.L.T.M."/>
            <person name="Pandolfi V."/>
            <person name="Bustamante F.O."/>
            <person name="Brasileiro-Vidal A.C."/>
            <person name="Benko-Iseppon A.M."/>
        </authorList>
    </citation>
    <scope>NUCLEOTIDE SEQUENCE [LARGE SCALE GENOMIC DNA]</scope>
    <source>
        <tissue evidence="5">Leaves</tissue>
    </source>
</reference>
<dbReference type="InterPro" id="IPR016461">
    <property type="entry name" value="COMT-like"/>
</dbReference>
<comment type="caution">
    <text evidence="5">The sequence shown here is derived from an EMBL/GenBank/DDBJ whole genome shotgun (WGS) entry which is preliminary data.</text>
</comment>
<evidence type="ECO:0000313" key="6">
    <source>
        <dbReference type="Proteomes" id="UP001341840"/>
    </source>
</evidence>
<dbReference type="Pfam" id="PF00891">
    <property type="entry name" value="Methyltransf_2"/>
    <property type="match status" value="1"/>
</dbReference>
<gene>
    <name evidence="5" type="ORF">PIB30_025511</name>
</gene>
<dbReference type="PANTHER" id="PTHR11746">
    <property type="entry name" value="O-METHYLTRANSFERASE"/>
    <property type="match status" value="1"/>
</dbReference>
<evidence type="ECO:0000259" key="4">
    <source>
        <dbReference type="Pfam" id="PF00891"/>
    </source>
</evidence>
<evidence type="ECO:0000256" key="2">
    <source>
        <dbReference type="ARBA" id="ARBA00022679"/>
    </source>
</evidence>
<evidence type="ECO:0000313" key="5">
    <source>
        <dbReference type="EMBL" id="MED6206308.1"/>
    </source>
</evidence>
<dbReference type="PROSITE" id="PS51683">
    <property type="entry name" value="SAM_OMT_II"/>
    <property type="match status" value="1"/>
</dbReference>